<dbReference type="AlphaFoldDB" id="A0A9P6R2T5"/>
<reference evidence="2" key="1">
    <citation type="journal article" date="2020" name="Fungal Divers.">
        <title>Resolving the Mortierellaceae phylogeny through synthesis of multi-gene phylogenetics and phylogenomics.</title>
        <authorList>
            <person name="Vandepol N."/>
            <person name="Liber J."/>
            <person name="Desiro A."/>
            <person name="Na H."/>
            <person name="Kennedy M."/>
            <person name="Barry K."/>
            <person name="Grigoriev I.V."/>
            <person name="Miller A.N."/>
            <person name="O'Donnell K."/>
            <person name="Stajich J.E."/>
            <person name="Bonito G."/>
        </authorList>
    </citation>
    <scope>NUCLEOTIDE SEQUENCE</scope>
    <source>
        <strain evidence="2">REB-010B</strain>
    </source>
</reference>
<dbReference type="EMBL" id="JAAAIP010001327">
    <property type="protein sequence ID" value="KAG0307896.1"/>
    <property type="molecule type" value="Genomic_DNA"/>
</dbReference>
<keyword evidence="3" id="KW-1185">Reference proteome</keyword>
<dbReference type="PANTHER" id="PTHR47679:SF2">
    <property type="entry name" value="C-TERMINAL OF ROC (COR) DOMAIN-CONTAINING PROTEIN"/>
    <property type="match status" value="1"/>
</dbReference>
<accession>A0A9P6R2T5</accession>
<dbReference type="OrthoDB" id="120976at2759"/>
<evidence type="ECO:0000313" key="2">
    <source>
        <dbReference type="EMBL" id="KAG0307896.1"/>
    </source>
</evidence>
<keyword evidence="1" id="KW-0175">Coiled coil</keyword>
<evidence type="ECO:0000313" key="3">
    <source>
        <dbReference type="Proteomes" id="UP000738325"/>
    </source>
</evidence>
<dbReference type="Proteomes" id="UP000738325">
    <property type="component" value="Unassembled WGS sequence"/>
</dbReference>
<protein>
    <submittedName>
        <fullName evidence="2">Uncharacterized protein</fullName>
    </submittedName>
</protein>
<dbReference type="PANTHER" id="PTHR47679">
    <property type="entry name" value="PROTEIN TORNADO 1"/>
    <property type="match status" value="1"/>
</dbReference>
<gene>
    <name evidence="2" type="ORF">BGZ99_001332</name>
</gene>
<evidence type="ECO:0000256" key="1">
    <source>
        <dbReference type="SAM" id="Coils"/>
    </source>
</evidence>
<proteinExistence type="predicted"/>
<sequence length="457" mass="50499">MVITQLFRLAGSTQIEKIPIQYIDGRSVVYWESIEQAFPGVKEVKNGNVAIPHYINYYPGVVLDVVSSSSTGHLDIDSSAGASSVIPTVAQSTALTVGQTDTIVCLADGPFSPPTDLPKKDKLVRGLRATSVSAKITIGEICACALSTGSSSSLLSSYSKVKATYKSPSIRAKELDSKVQMKKLCGGVAQMISFQKASDAKQEEIKQLQKQALKQQEEMKQLQRQALEGQEKIELLQNEMRQLQIQHQEELRQMHNEAMGQLAVLQSRVQAVLTQTFELHEYPIPRLFIVLPQDPSGWDAVNTFSNKFRLYFLCECGEHTRLANSKTKIPHHIHLAKHEGYEINRPSEFFRQYGPYVLTILKMLQLGITIAGVVMPTISQLISPDVIGQSIESLKLLQKSVVTTVDQVIEWMDKAATDEGEAVENVSVSKGKSVKGVAEKIETEEALEGADLRELNT</sequence>
<comment type="caution">
    <text evidence="2">The sequence shown here is derived from an EMBL/GenBank/DDBJ whole genome shotgun (WGS) entry which is preliminary data.</text>
</comment>
<organism evidence="2 3">
    <name type="scientific">Dissophora globulifera</name>
    <dbReference type="NCBI Taxonomy" id="979702"/>
    <lineage>
        <taxon>Eukaryota</taxon>
        <taxon>Fungi</taxon>
        <taxon>Fungi incertae sedis</taxon>
        <taxon>Mucoromycota</taxon>
        <taxon>Mortierellomycotina</taxon>
        <taxon>Mortierellomycetes</taxon>
        <taxon>Mortierellales</taxon>
        <taxon>Mortierellaceae</taxon>
        <taxon>Dissophora</taxon>
    </lineage>
</organism>
<feature type="coiled-coil region" evidence="1">
    <location>
        <begin position="191"/>
        <end position="253"/>
    </location>
</feature>
<name>A0A9P6R2T5_9FUNG</name>
<feature type="non-terminal residue" evidence="2">
    <location>
        <position position="457"/>
    </location>
</feature>